<feature type="domain" description="mRNA capping enzyme adenylation" evidence="1">
    <location>
        <begin position="59"/>
        <end position="212"/>
    </location>
</feature>
<reference evidence="2" key="1">
    <citation type="journal article" date="2020" name="Nature">
        <title>Giant virus diversity and host interactions through global metagenomics.</title>
        <authorList>
            <person name="Schulz F."/>
            <person name="Roux S."/>
            <person name="Paez-Espino D."/>
            <person name="Jungbluth S."/>
            <person name="Walsh D.A."/>
            <person name="Denef V.J."/>
            <person name="McMahon K.D."/>
            <person name="Konstantinidis K.T."/>
            <person name="Eloe-Fadrosh E.A."/>
            <person name="Kyrpides N.C."/>
            <person name="Woyke T."/>
        </authorList>
    </citation>
    <scope>NUCLEOTIDE SEQUENCE</scope>
    <source>
        <strain evidence="2">GVMAG-M-3300023184-60</strain>
    </source>
</reference>
<sequence>MQGIISFSDRVGFNIKSNDHKDIILDQLKSLYNIKILQRHHHNLDNNNVNFILSNHLMNLRSNGNRYYLYFTLYNNIETMYFIDKKIHPGYQRPRIIFGRGLFDKKLFKNTLLDGEMVKCKDNSWTFLINDIICYEGIYLNKKMLPERLKYIYNLLEYQYTPDETIDVCNYKVKCYFNMYKQSIENIMELSNNLNYTCRGIYIYPYDIKYKPKLYNFDESSVINVVRKTKDITEFKTMDIEKVADIATAATAAIVATATITPNPPIDINVLNNEEKILYIVKTNEPDIYDVYDNEDVLNKPKIGIALVQTLSDSKLLRNSFRDKNAITNIKFVCEFVEKFKKWRAIRPV</sequence>
<dbReference type="GO" id="GO:0004484">
    <property type="term" value="F:mRNA guanylyltransferase activity"/>
    <property type="evidence" value="ECO:0007669"/>
    <property type="project" value="InterPro"/>
</dbReference>
<protein>
    <recommendedName>
        <fullName evidence="1">mRNA capping enzyme adenylation domain-containing protein</fullName>
    </recommendedName>
</protein>
<evidence type="ECO:0000259" key="1">
    <source>
        <dbReference type="Pfam" id="PF01331"/>
    </source>
</evidence>
<dbReference type="InterPro" id="IPR001339">
    <property type="entry name" value="mRNA_cap_enzyme_adenylation"/>
</dbReference>
<name>A0A6C0IB61_9ZZZZ</name>
<dbReference type="EMBL" id="MN740144">
    <property type="protein sequence ID" value="QHT89627.1"/>
    <property type="molecule type" value="Genomic_DNA"/>
</dbReference>
<dbReference type="SUPFAM" id="SSF56091">
    <property type="entry name" value="DNA ligase/mRNA capping enzyme, catalytic domain"/>
    <property type="match status" value="1"/>
</dbReference>
<dbReference type="AlphaFoldDB" id="A0A6C0IB61"/>
<organism evidence="2">
    <name type="scientific">viral metagenome</name>
    <dbReference type="NCBI Taxonomy" id="1070528"/>
    <lineage>
        <taxon>unclassified sequences</taxon>
        <taxon>metagenomes</taxon>
        <taxon>organismal metagenomes</taxon>
    </lineage>
</organism>
<dbReference type="GO" id="GO:0005524">
    <property type="term" value="F:ATP binding"/>
    <property type="evidence" value="ECO:0007669"/>
    <property type="project" value="InterPro"/>
</dbReference>
<dbReference type="GO" id="GO:0006370">
    <property type="term" value="P:7-methylguanosine mRNA capping"/>
    <property type="evidence" value="ECO:0007669"/>
    <property type="project" value="InterPro"/>
</dbReference>
<dbReference type="Pfam" id="PF01331">
    <property type="entry name" value="mRNA_cap_enzyme"/>
    <property type="match status" value="1"/>
</dbReference>
<proteinExistence type="predicted"/>
<evidence type="ECO:0000313" key="2">
    <source>
        <dbReference type="EMBL" id="QHT89627.1"/>
    </source>
</evidence>
<dbReference type="Gene3D" id="3.30.470.30">
    <property type="entry name" value="DNA ligase/mRNA capping enzyme"/>
    <property type="match status" value="1"/>
</dbReference>
<accession>A0A6C0IB61</accession>